<reference evidence="2" key="1">
    <citation type="journal article" date="2022" name="bioRxiv">
        <title>Genomics of Preaxostyla Flagellates Illuminates Evolutionary Transitions and the Path Towards Mitochondrial Loss.</title>
        <authorList>
            <person name="Novak L.V.F."/>
            <person name="Treitli S.C."/>
            <person name="Pyrih J."/>
            <person name="Halakuc P."/>
            <person name="Pipaliya S.V."/>
            <person name="Vacek V."/>
            <person name="Brzon O."/>
            <person name="Soukal P."/>
            <person name="Eme L."/>
            <person name="Dacks J.B."/>
            <person name="Karnkowska A."/>
            <person name="Elias M."/>
            <person name="Hampl V."/>
        </authorList>
    </citation>
    <scope>NUCLEOTIDE SEQUENCE</scope>
    <source>
        <strain evidence="2">RCP-MX</strain>
    </source>
</reference>
<sequence>MVFLTAHLPQPPTRPRRPHEYNEGGTPKVGPFFTCADSSGCGRHPNTSKPEPVPGYVHLPPASAAQAGTRYGMMRASRFFWVASHSLQLALTGFVLRPLDLRPPGAHPMQERNLCGR</sequence>
<name>A0ABQ8U2J7_9EUKA</name>
<keyword evidence="3" id="KW-1185">Reference proteome</keyword>
<dbReference type="EMBL" id="JAPMOS010000259">
    <property type="protein sequence ID" value="KAJ4453463.1"/>
    <property type="molecule type" value="Genomic_DNA"/>
</dbReference>
<evidence type="ECO:0000313" key="3">
    <source>
        <dbReference type="Proteomes" id="UP001141327"/>
    </source>
</evidence>
<feature type="region of interest" description="Disordered" evidence="1">
    <location>
        <begin position="1"/>
        <end position="29"/>
    </location>
</feature>
<dbReference type="Proteomes" id="UP001141327">
    <property type="component" value="Unassembled WGS sequence"/>
</dbReference>
<evidence type="ECO:0000313" key="2">
    <source>
        <dbReference type="EMBL" id="KAJ4453463.1"/>
    </source>
</evidence>
<evidence type="ECO:0000256" key="1">
    <source>
        <dbReference type="SAM" id="MobiDB-lite"/>
    </source>
</evidence>
<organism evidence="2 3">
    <name type="scientific">Paratrimastix pyriformis</name>
    <dbReference type="NCBI Taxonomy" id="342808"/>
    <lineage>
        <taxon>Eukaryota</taxon>
        <taxon>Metamonada</taxon>
        <taxon>Preaxostyla</taxon>
        <taxon>Paratrimastigidae</taxon>
        <taxon>Paratrimastix</taxon>
    </lineage>
</organism>
<proteinExistence type="predicted"/>
<gene>
    <name evidence="2" type="ORF">PAPYR_12057</name>
</gene>
<comment type="caution">
    <text evidence="2">The sequence shown here is derived from an EMBL/GenBank/DDBJ whole genome shotgun (WGS) entry which is preliminary data.</text>
</comment>
<accession>A0ABQ8U2J7</accession>
<protein>
    <submittedName>
        <fullName evidence="2">Uncharacterized protein</fullName>
    </submittedName>
</protein>